<organism evidence="2 3">
    <name type="scientific">Prosthecobacter fluviatilis</name>
    <dbReference type="NCBI Taxonomy" id="445931"/>
    <lineage>
        <taxon>Bacteria</taxon>
        <taxon>Pseudomonadati</taxon>
        <taxon>Verrucomicrobiota</taxon>
        <taxon>Verrucomicrobiia</taxon>
        <taxon>Verrucomicrobiales</taxon>
        <taxon>Verrucomicrobiaceae</taxon>
        <taxon>Prosthecobacter</taxon>
    </lineage>
</organism>
<evidence type="ECO:0000313" key="2">
    <source>
        <dbReference type="EMBL" id="MFC5457566.1"/>
    </source>
</evidence>
<proteinExistence type="predicted"/>
<comment type="caution">
    <text evidence="2">The sequence shown here is derived from an EMBL/GenBank/DDBJ whole genome shotgun (WGS) entry which is preliminary data.</text>
</comment>
<reference evidence="3" key="1">
    <citation type="journal article" date="2019" name="Int. J. Syst. Evol. Microbiol.">
        <title>The Global Catalogue of Microorganisms (GCM) 10K type strain sequencing project: providing services to taxonomists for standard genome sequencing and annotation.</title>
        <authorList>
            <consortium name="The Broad Institute Genomics Platform"/>
            <consortium name="The Broad Institute Genome Sequencing Center for Infectious Disease"/>
            <person name="Wu L."/>
            <person name="Ma J."/>
        </authorList>
    </citation>
    <scope>NUCLEOTIDE SEQUENCE [LARGE SCALE GENOMIC DNA]</scope>
    <source>
        <strain evidence="3">CGMCC 4.1469</strain>
    </source>
</reference>
<dbReference type="RefSeq" id="WP_377171009.1">
    <property type="nucleotide sequence ID" value="NZ_JBHSMQ010000011.1"/>
</dbReference>
<accession>A0ABW0KY88</accession>
<dbReference type="EMBL" id="JBHSMQ010000011">
    <property type="protein sequence ID" value="MFC5457566.1"/>
    <property type="molecule type" value="Genomic_DNA"/>
</dbReference>
<evidence type="ECO:0000313" key="3">
    <source>
        <dbReference type="Proteomes" id="UP001596052"/>
    </source>
</evidence>
<sequence>MNRAFTFLTTLAILVLLGGQSFAKTQKPSEEMILILIHHKSGPNDLDVSKLPLDKTMDFPSKKEMPEYEVYRVPYPKGIADYFGYDVYLHAQSGRYWIYQGGGVASVSKFYGPGLVKDLRK</sequence>
<evidence type="ECO:0000256" key="1">
    <source>
        <dbReference type="SAM" id="SignalP"/>
    </source>
</evidence>
<name>A0ABW0KY88_9BACT</name>
<feature type="signal peptide" evidence="1">
    <location>
        <begin position="1"/>
        <end position="23"/>
    </location>
</feature>
<feature type="chain" id="PRO_5046242372" evidence="1">
    <location>
        <begin position="24"/>
        <end position="121"/>
    </location>
</feature>
<dbReference type="Proteomes" id="UP001596052">
    <property type="component" value="Unassembled WGS sequence"/>
</dbReference>
<keyword evidence="1" id="KW-0732">Signal</keyword>
<keyword evidence="3" id="KW-1185">Reference proteome</keyword>
<gene>
    <name evidence="2" type="ORF">ACFQDI_22045</name>
</gene>
<protein>
    <submittedName>
        <fullName evidence="2">Uncharacterized protein</fullName>
    </submittedName>
</protein>